<keyword evidence="4" id="KW-1185">Reference proteome</keyword>
<keyword evidence="2" id="KW-0812">Transmembrane</keyword>
<dbReference type="EMBL" id="CAUYUJ010014873">
    <property type="protein sequence ID" value="CAK0847125.1"/>
    <property type="molecule type" value="Genomic_DNA"/>
</dbReference>
<name>A0ABN9TMM3_9DINO</name>
<dbReference type="Proteomes" id="UP001189429">
    <property type="component" value="Unassembled WGS sequence"/>
</dbReference>
<sequence length="199" mass="22245">MLRPRSPTCRRSCPRASDQRARRATSSSARTQLQASTRWAWRTCSGESWRRWCAGRRSKTLIGRARNVVIPLLTLVTTMLPCLGRVMSGQPFWGGDWQTTLQIVFFLPPMLFYAVPCSGFVFVGVRDMDGRRLIIIKSVTALLSTRSCDRKMQPSLPPEVRALGVLDLKDPAPLALPGAAGDLRALTMRPHTICSEYIL</sequence>
<keyword evidence="2" id="KW-1133">Transmembrane helix</keyword>
<evidence type="ECO:0008006" key="5">
    <source>
        <dbReference type="Google" id="ProtNLM"/>
    </source>
</evidence>
<accession>A0ABN9TMM3</accession>
<protein>
    <recommendedName>
        <fullName evidence="5">Transmembrane 9 superfamily member</fullName>
    </recommendedName>
</protein>
<feature type="transmembrane region" description="Helical" evidence="2">
    <location>
        <begin position="100"/>
        <end position="125"/>
    </location>
</feature>
<keyword evidence="2" id="KW-0472">Membrane</keyword>
<evidence type="ECO:0000313" key="4">
    <source>
        <dbReference type="Proteomes" id="UP001189429"/>
    </source>
</evidence>
<reference evidence="3" key="1">
    <citation type="submission" date="2023-10" db="EMBL/GenBank/DDBJ databases">
        <authorList>
            <person name="Chen Y."/>
            <person name="Shah S."/>
            <person name="Dougan E. K."/>
            <person name="Thang M."/>
            <person name="Chan C."/>
        </authorList>
    </citation>
    <scope>NUCLEOTIDE SEQUENCE [LARGE SCALE GENOMIC DNA]</scope>
</reference>
<proteinExistence type="predicted"/>
<gene>
    <name evidence="3" type="ORF">PCOR1329_LOCUS40417</name>
</gene>
<comment type="caution">
    <text evidence="3">The sequence shown here is derived from an EMBL/GenBank/DDBJ whole genome shotgun (WGS) entry which is preliminary data.</text>
</comment>
<evidence type="ECO:0000256" key="2">
    <source>
        <dbReference type="SAM" id="Phobius"/>
    </source>
</evidence>
<evidence type="ECO:0000313" key="3">
    <source>
        <dbReference type="EMBL" id="CAK0847125.1"/>
    </source>
</evidence>
<feature type="compositionally biased region" description="Low complexity" evidence="1">
    <location>
        <begin position="1"/>
        <end position="16"/>
    </location>
</feature>
<feature type="transmembrane region" description="Helical" evidence="2">
    <location>
        <begin position="68"/>
        <end position="88"/>
    </location>
</feature>
<feature type="region of interest" description="Disordered" evidence="1">
    <location>
        <begin position="1"/>
        <end position="31"/>
    </location>
</feature>
<evidence type="ECO:0000256" key="1">
    <source>
        <dbReference type="SAM" id="MobiDB-lite"/>
    </source>
</evidence>
<organism evidence="3 4">
    <name type="scientific">Prorocentrum cordatum</name>
    <dbReference type="NCBI Taxonomy" id="2364126"/>
    <lineage>
        <taxon>Eukaryota</taxon>
        <taxon>Sar</taxon>
        <taxon>Alveolata</taxon>
        <taxon>Dinophyceae</taxon>
        <taxon>Prorocentrales</taxon>
        <taxon>Prorocentraceae</taxon>
        <taxon>Prorocentrum</taxon>
    </lineage>
</organism>